<dbReference type="InterPro" id="IPR007867">
    <property type="entry name" value="GMC_OxRtase_C"/>
</dbReference>
<evidence type="ECO:0000256" key="1">
    <source>
        <dbReference type="ARBA" id="ARBA00010790"/>
    </source>
</evidence>
<feature type="binding site" evidence="2">
    <location>
        <begin position="529"/>
        <end position="530"/>
    </location>
    <ligand>
        <name>FAD</name>
        <dbReference type="ChEBI" id="CHEBI:57692"/>
    </ligand>
</feature>
<name>A0A9P4GY14_9PLEO</name>
<dbReference type="AlphaFoldDB" id="A0A9P4GY14"/>
<feature type="region of interest" description="Disordered" evidence="3">
    <location>
        <begin position="321"/>
        <end position="345"/>
    </location>
</feature>
<evidence type="ECO:0000256" key="2">
    <source>
        <dbReference type="PIRSR" id="PIRSR000137-2"/>
    </source>
</evidence>
<dbReference type="InterPro" id="IPR012132">
    <property type="entry name" value="GMC_OxRdtase"/>
</dbReference>
<dbReference type="PIRSF" id="PIRSF000137">
    <property type="entry name" value="Alcohol_oxidase"/>
    <property type="match status" value="1"/>
</dbReference>
<dbReference type="Gene3D" id="3.30.560.10">
    <property type="entry name" value="Glucose Oxidase, domain 3"/>
    <property type="match status" value="1"/>
</dbReference>
<evidence type="ECO:0000256" key="3">
    <source>
        <dbReference type="SAM" id="MobiDB-lite"/>
    </source>
</evidence>
<dbReference type="GO" id="GO:0016614">
    <property type="term" value="F:oxidoreductase activity, acting on CH-OH group of donors"/>
    <property type="evidence" value="ECO:0007669"/>
    <property type="project" value="InterPro"/>
</dbReference>
<dbReference type="SUPFAM" id="SSF51905">
    <property type="entry name" value="FAD/NAD(P)-binding domain"/>
    <property type="match status" value="1"/>
</dbReference>
<feature type="region of interest" description="Disordered" evidence="3">
    <location>
        <begin position="26"/>
        <end position="47"/>
    </location>
</feature>
<proteinExistence type="inferred from homology"/>
<dbReference type="GO" id="GO:0050660">
    <property type="term" value="F:flavin adenine dinucleotide binding"/>
    <property type="evidence" value="ECO:0007669"/>
    <property type="project" value="InterPro"/>
</dbReference>
<feature type="signal peptide" evidence="4">
    <location>
        <begin position="1"/>
        <end position="16"/>
    </location>
</feature>
<reference evidence="7" key="1">
    <citation type="journal article" date="2020" name="Stud. Mycol.">
        <title>101 Dothideomycetes genomes: a test case for predicting lifestyles and emergence of pathogens.</title>
        <authorList>
            <person name="Haridas S."/>
            <person name="Albert R."/>
            <person name="Binder M."/>
            <person name="Bloem J."/>
            <person name="Labutti K."/>
            <person name="Salamov A."/>
            <person name="Andreopoulos B."/>
            <person name="Baker S."/>
            <person name="Barry K."/>
            <person name="Bills G."/>
            <person name="Bluhm B."/>
            <person name="Cannon C."/>
            <person name="Castanera R."/>
            <person name="Culley D."/>
            <person name="Daum C."/>
            <person name="Ezra D."/>
            <person name="Gonzalez J."/>
            <person name="Henrissat B."/>
            <person name="Kuo A."/>
            <person name="Liang C."/>
            <person name="Lipzen A."/>
            <person name="Lutzoni F."/>
            <person name="Magnuson J."/>
            <person name="Mondo S."/>
            <person name="Nolan M."/>
            <person name="Ohm R."/>
            <person name="Pangilinan J."/>
            <person name="Park H.-J."/>
            <person name="Ramirez L."/>
            <person name="Alfaro M."/>
            <person name="Sun H."/>
            <person name="Tritt A."/>
            <person name="Yoshinaga Y."/>
            <person name="Zwiers L.-H."/>
            <person name="Turgeon B."/>
            <person name="Goodwin S."/>
            <person name="Spatafora J."/>
            <person name="Crous P."/>
            <person name="Grigoriev I."/>
        </authorList>
    </citation>
    <scope>NUCLEOTIDE SEQUENCE</scope>
    <source>
        <strain evidence="7">CBS 110217</strain>
    </source>
</reference>
<dbReference type="Gene3D" id="3.50.50.60">
    <property type="entry name" value="FAD/NAD(P)-binding domain"/>
    <property type="match status" value="1"/>
</dbReference>
<evidence type="ECO:0000259" key="6">
    <source>
        <dbReference type="Pfam" id="PF05199"/>
    </source>
</evidence>
<sequence length="586" mass="63632">MLVLILLSFILSTSLALPTHNLHNSRIAKRRSSDTPPSGGGESNPVFNEECDSVIAGGGTARLVLANHLTESGRFSVLVLEAGPSPEQVLSHKSPGGNQFIQEHLNNRTLQYLPARTLGGSSTTNGLYYARDSDSVYDHWKAKGNPGCGWRNVYHLFLSAFTQDYNTWFPSAYGSGPLELGFQGYVPVSTDAFIVAASKAANIPVVEDLNTGSGVGIKHGTGTLSSRLRRGSSYDGFYQQARNRTNLNVLHDAPVTGVVMSEASGNRTLPRAIGVSYVNQLTGFPQCLRACILIVHQGIGPADELKRVGIEPLVVNDNANSLQNPVSTTTPSSASWRAPKTKPQQQTCRAHQKTLREVQTLYHTNLTGPYIAPPGITNGFQKLTEQQLRNIGAQGVIDAGLANQSHIEYLFGSVWYPWIPTPYWAPLPNGSYISVTASSMVQLSRGTVSLRSASLSDSPLINSNYYAHPTDGAIGVESFKYVRKILCHPALQRYMIGDFNGEVSPGPVVADDDDDAILEFIRANTIPNWHATDTNWMLPLEDGGVLQVIDCSIMPVMPDVNILASIYMVAEKGAEMLREDWGDDGY</sequence>
<gene>
    <name evidence="7" type="ORF">EK21DRAFT_104297</name>
</gene>
<evidence type="ECO:0000313" key="7">
    <source>
        <dbReference type="EMBL" id="KAF2025003.1"/>
    </source>
</evidence>
<evidence type="ECO:0000259" key="5">
    <source>
        <dbReference type="Pfam" id="PF00732"/>
    </source>
</evidence>
<feature type="compositionally biased region" description="Polar residues" evidence="3">
    <location>
        <begin position="321"/>
        <end position="335"/>
    </location>
</feature>
<dbReference type="SUPFAM" id="SSF54373">
    <property type="entry name" value="FAD-linked reductases, C-terminal domain"/>
    <property type="match status" value="1"/>
</dbReference>
<keyword evidence="2" id="KW-0285">Flavoprotein</keyword>
<evidence type="ECO:0000313" key="8">
    <source>
        <dbReference type="Proteomes" id="UP000799777"/>
    </source>
</evidence>
<dbReference type="OrthoDB" id="269227at2759"/>
<comment type="cofactor">
    <cofactor evidence="2">
        <name>FAD</name>
        <dbReference type="ChEBI" id="CHEBI:57692"/>
    </cofactor>
</comment>
<comment type="similarity">
    <text evidence="1">Belongs to the GMC oxidoreductase family.</text>
</comment>
<comment type="caution">
    <text evidence="7">The sequence shown here is derived from an EMBL/GenBank/DDBJ whole genome shotgun (WGS) entry which is preliminary data.</text>
</comment>
<dbReference type="InterPro" id="IPR000172">
    <property type="entry name" value="GMC_OxRdtase_N"/>
</dbReference>
<feature type="domain" description="Glucose-methanol-choline oxidoreductase C-terminal" evidence="6">
    <location>
        <begin position="444"/>
        <end position="570"/>
    </location>
</feature>
<dbReference type="PANTHER" id="PTHR11552">
    <property type="entry name" value="GLUCOSE-METHANOL-CHOLINE GMC OXIDOREDUCTASE"/>
    <property type="match status" value="1"/>
</dbReference>
<feature type="domain" description="Glucose-methanol-choline oxidoreductase N-terminal" evidence="5">
    <location>
        <begin position="52"/>
        <end position="281"/>
    </location>
</feature>
<keyword evidence="4" id="KW-0732">Signal</keyword>
<dbReference type="Pfam" id="PF05199">
    <property type="entry name" value="GMC_oxred_C"/>
    <property type="match status" value="1"/>
</dbReference>
<keyword evidence="2" id="KW-0274">FAD</keyword>
<dbReference type="Pfam" id="PF00732">
    <property type="entry name" value="GMC_oxred_N"/>
    <property type="match status" value="1"/>
</dbReference>
<keyword evidence="8" id="KW-1185">Reference proteome</keyword>
<dbReference type="PANTHER" id="PTHR11552:SF115">
    <property type="entry name" value="DEHYDROGENASE XPTC-RELATED"/>
    <property type="match status" value="1"/>
</dbReference>
<organism evidence="7 8">
    <name type="scientific">Setomelanomma holmii</name>
    <dbReference type="NCBI Taxonomy" id="210430"/>
    <lineage>
        <taxon>Eukaryota</taxon>
        <taxon>Fungi</taxon>
        <taxon>Dikarya</taxon>
        <taxon>Ascomycota</taxon>
        <taxon>Pezizomycotina</taxon>
        <taxon>Dothideomycetes</taxon>
        <taxon>Pleosporomycetidae</taxon>
        <taxon>Pleosporales</taxon>
        <taxon>Pleosporineae</taxon>
        <taxon>Phaeosphaeriaceae</taxon>
        <taxon>Setomelanomma</taxon>
    </lineage>
</organism>
<accession>A0A9P4GY14</accession>
<feature type="chain" id="PRO_5040386502" evidence="4">
    <location>
        <begin position="17"/>
        <end position="586"/>
    </location>
</feature>
<dbReference type="GO" id="GO:0044550">
    <property type="term" value="P:secondary metabolite biosynthetic process"/>
    <property type="evidence" value="ECO:0007669"/>
    <property type="project" value="TreeGrafter"/>
</dbReference>
<evidence type="ECO:0000256" key="4">
    <source>
        <dbReference type="SAM" id="SignalP"/>
    </source>
</evidence>
<dbReference type="EMBL" id="ML978278">
    <property type="protein sequence ID" value="KAF2025003.1"/>
    <property type="molecule type" value="Genomic_DNA"/>
</dbReference>
<protein>
    <submittedName>
        <fullName evidence="7">Glucose-methanol-choline oxidoreductase-like protein</fullName>
    </submittedName>
</protein>
<dbReference type="InterPro" id="IPR036188">
    <property type="entry name" value="FAD/NAD-bd_sf"/>
</dbReference>
<feature type="binding site" evidence="2">
    <location>
        <position position="255"/>
    </location>
    <ligand>
        <name>FAD</name>
        <dbReference type="ChEBI" id="CHEBI:57692"/>
    </ligand>
</feature>
<dbReference type="Proteomes" id="UP000799777">
    <property type="component" value="Unassembled WGS sequence"/>
</dbReference>